<gene>
    <name evidence="10" type="ORF">K8I29_16080</name>
</gene>
<keyword evidence="4" id="KW-0479">Metal-binding</keyword>
<dbReference type="PANTHER" id="PTHR43742">
    <property type="entry name" value="TRIMETHYLAMINE-N-OXIDE REDUCTASE"/>
    <property type="match status" value="1"/>
</dbReference>
<dbReference type="InterPro" id="IPR006656">
    <property type="entry name" value="Mopterin_OxRdtase"/>
</dbReference>
<dbReference type="PROSITE" id="PS51669">
    <property type="entry name" value="4FE4S_MOW_BIS_MGD"/>
    <property type="match status" value="1"/>
</dbReference>
<comment type="caution">
    <text evidence="10">The sequence shown here is derived from an EMBL/GenBank/DDBJ whole genome shotgun (WGS) entry which is preliminary data.</text>
</comment>
<dbReference type="InterPro" id="IPR006311">
    <property type="entry name" value="TAT_signal"/>
</dbReference>
<dbReference type="PROSITE" id="PS00932">
    <property type="entry name" value="MOLYBDOPTERIN_PROK_3"/>
    <property type="match status" value="1"/>
</dbReference>
<dbReference type="GO" id="GO:0009055">
    <property type="term" value="F:electron transfer activity"/>
    <property type="evidence" value="ECO:0007669"/>
    <property type="project" value="TreeGrafter"/>
</dbReference>
<sequence>MEQEREKADEELANKGSVGRRTFLKGLGALGAAASLNVLYRTEAQATLSKETRGLEPPPIKGTVVPGAAPHNCGGRCVTKAYVENGVIKRIVTDERPDKNLIDGTGNDPQIRACSRCRSYRERIYRSDRLTYPLKQTKERGDLSGFVRISWDQALTEIAEKMQKIKSLYGNKAFYFNYGTGDVGAGGYLGHVPRLLNKFGGYVPYRNDYSWPNIEFVSWFAFGYNYFWEYGNSRDNALNAELLVLWSNSYADLIIGSNSTWYMTQAREKGAKVVAVDPRQNDTVSTLADQWIPVVPGTDASLLLALMYVMIEEDLLDVDFVKKYVHGFYDDPHPGLYHDDVAAAKYTVPAGASLSAYILGTDEYLVKKGINKATSVYPDTIHYNVNKTDPLYGKSVPIYGKVPKTPEWAEKITGVSAQAIRKLAREWATKKTTTYIGAGFQRQPEGEQAVWLIYIMGIITGNFGKTGTNVAIPGSRGGGFPFILLTHEKLKYAPYGFTAIADDLEKDIYDPAKLTAPKYTPSFYTKNAIPVFLWADLAQNGGTGESEWNDGQIKKSKVGIKCMMNFAGNVLLNQHGDCNKLVNLLKDRSKMELIVVADQFMTPSARYADYLLPAAMNWEKEDATTTWVTGETVIFQNKAVDPPGECRHDYDICTGLAEKLGIGEAFTEGKKYEEWLKEAWKTALGEPIPYEKWKKDGVYTFPELPSHLSFKEFREDPRKSALLTPSGKVEAYSQAMLEDYEARGYVNADTRITLSGRLHDGSDKGRFVYPIPMYIPLPEGRHADGLHPDPTGALSKGYRFQLLTPHPRYRVHSTHNVNAYLNELYKKDEAGHPVHFKQAKGPLQTWDSNVYEPVWMNPGDAQELGIGHGDIVKIFNDRGAVLASAHLTHRTMPGIVLLAQGSYYTPGKDGVDRGGNPNTLTSQRPSRICQADSLGANTLVGITRVTT</sequence>
<keyword evidence="7" id="KW-0408">Iron</keyword>
<evidence type="ECO:0000256" key="5">
    <source>
        <dbReference type="ARBA" id="ARBA00022729"/>
    </source>
</evidence>
<dbReference type="GO" id="GO:0016491">
    <property type="term" value="F:oxidoreductase activity"/>
    <property type="evidence" value="ECO:0007669"/>
    <property type="project" value="UniProtKB-KW"/>
</dbReference>
<accession>A0A953M2E8</accession>
<dbReference type="SUPFAM" id="SSF50692">
    <property type="entry name" value="ADC-like"/>
    <property type="match status" value="1"/>
</dbReference>
<dbReference type="Pfam" id="PF01568">
    <property type="entry name" value="Molydop_binding"/>
    <property type="match status" value="1"/>
</dbReference>
<proteinExistence type="inferred from homology"/>
<dbReference type="InterPro" id="IPR006657">
    <property type="entry name" value="MoPterin_dinucl-bd_dom"/>
</dbReference>
<dbReference type="PROSITE" id="PS51318">
    <property type="entry name" value="TAT"/>
    <property type="match status" value="1"/>
</dbReference>
<dbReference type="GO" id="GO:0030288">
    <property type="term" value="C:outer membrane-bounded periplasmic space"/>
    <property type="evidence" value="ECO:0007669"/>
    <property type="project" value="TreeGrafter"/>
</dbReference>
<dbReference type="GO" id="GO:0051536">
    <property type="term" value="F:iron-sulfur cluster binding"/>
    <property type="evidence" value="ECO:0007669"/>
    <property type="project" value="UniProtKB-KW"/>
</dbReference>
<dbReference type="Gene3D" id="3.40.228.10">
    <property type="entry name" value="Dimethylsulfoxide Reductase, domain 2"/>
    <property type="match status" value="1"/>
</dbReference>
<dbReference type="InterPro" id="IPR009010">
    <property type="entry name" value="Asp_de-COase-like_dom_sf"/>
</dbReference>
<organism evidence="10 11">
    <name type="scientific">Candidatus Nitrobium versatile</name>
    <dbReference type="NCBI Taxonomy" id="2884831"/>
    <lineage>
        <taxon>Bacteria</taxon>
        <taxon>Pseudomonadati</taxon>
        <taxon>Nitrospirota</taxon>
        <taxon>Nitrospiria</taxon>
        <taxon>Nitrospirales</taxon>
        <taxon>Nitrospiraceae</taxon>
        <taxon>Candidatus Nitrobium</taxon>
    </lineage>
</organism>
<dbReference type="GO" id="GO:0043546">
    <property type="term" value="F:molybdopterin cofactor binding"/>
    <property type="evidence" value="ECO:0007669"/>
    <property type="project" value="InterPro"/>
</dbReference>
<keyword evidence="8" id="KW-0411">Iron-sulfur</keyword>
<dbReference type="Gene3D" id="2.40.40.20">
    <property type="match status" value="1"/>
</dbReference>
<keyword evidence="6" id="KW-0560">Oxidoreductase</keyword>
<reference evidence="10" key="2">
    <citation type="submission" date="2021-08" db="EMBL/GenBank/DDBJ databases">
        <authorList>
            <person name="Dalcin Martins P."/>
        </authorList>
    </citation>
    <scope>NUCLEOTIDE SEQUENCE</scope>
    <source>
        <strain evidence="10">MAG_39</strain>
    </source>
</reference>
<evidence type="ECO:0000256" key="1">
    <source>
        <dbReference type="ARBA" id="ARBA00001942"/>
    </source>
</evidence>
<evidence type="ECO:0000256" key="2">
    <source>
        <dbReference type="ARBA" id="ARBA00010312"/>
    </source>
</evidence>
<comment type="similarity">
    <text evidence="2">Belongs to the prokaryotic molybdopterin-containing oxidoreductase family.</text>
</comment>
<dbReference type="Gene3D" id="2.20.25.90">
    <property type="entry name" value="ADC-like domains"/>
    <property type="match status" value="1"/>
</dbReference>
<dbReference type="InterPro" id="IPR050612">
    <property type="entry name" value="Prok_Mopterin_Oxidored"/>
</dbReference>
<dbReference type="PANTHER" id="PTHR43742:SF3">
    <property type="entry name" value="DIMETHYL SULFOXIDE REDUCTASE DMSA"/>
    <property type="match status" value="1"/>
</dbReference>
<keyword evidence="3" id="KW-0500">Molybdenum</keyword>
<evidence type="ECO:0000313" key="11">
    <source>
        <dbReference type="Proteomes" id="UP000705867"/>
    </source>
</evidence>
<dbReference type="InterPro" id="IPR006655">
    <property type="entry name" value="Mopterin_OxRdtase_prok_CS"/>
</dbReference>
<evidence type="ECO:0000256" key="4">
    <source>
        <dbReference type="ARBA" id="ARBA00022723"/>
    </source>
</evidence>
<dbReference type="Proteomes" id="UP000705867">
    <property type="component" value="Unassembled WGS sequence"/>
</dbReference>
<dbReference type="EMBL" id="JAIOIV010000127">
    <property type="protein sequence ID" value="MBZ0157714.1"/>
    <property type="molecule type" value="Genomic_DNA"/>
</dbReference>
<name>A0A953M2E8_9BACT</name>
<dbReference type="InterPro" id="IPR006963">
    <property type="entry name" value="Mopterin_OxRdtase_4Fe-4S_dom"/>
</dbReference>
<dbReference type="Pfam" id="PF00384">
    <property type="entry name" value="Molybdopterin"/>
    <property type="match status" value="1"/>
</dbReference>
<reference evidence="10" key="1">
    <citation type="journal article" date="2021" name="bioRxiv">
        <title>Unraveling nitrogen, sulfur and carbon metabolic pathways and microbial community transcriptional responses to substrate deprivation and toxicity stresses in a bioreactor mimicking anoxic brackish coastal sediment conditions.</title>
        <authorList>
            <person name="Martins P.D."/>
            <person name="Echeveste M.J."/>
            <person name="Arshad A."/>
            <person name="Kurth J."/>
            <person name="Ouboter H."/>
            <person name="Jetten M.S.M."/>
            <person name="Welte C.U."/>
        </authorList>
    </citation>
    <scope>NUCLEOTIDE SEQUENCE</scope>
    <source>
        <strain evidence="10">MAG_39</strain>
    </source>
</reference>
<dbReference type="AlphaFoldDB" id="A0A953M2E8"/>
<dbReference type="GO" id="GO:0030151">
    <property type="term" value="F:molybdenum ion binding"/>
    <property type="evidence" value="ECO:0007669"/>
    <property type="project" value="TreeGrafter"/>
</dbReference>
<keyword evidence="5" id="KW-0732">Signal</keyword>
<evidence type="ECO:0000259" key="9">
    <source>
        <dbReference type="PROSITE" id="PS51669"/>
    </source>
</evidence>
<dbReference type="Gene3D" id="3.40.50.740">
    <property type="match status" value="2"/>
</dbReference>
<evidence type="ECO:0000256" key="6">
    <source>
        <dbReference type="ARBA" id="ARBA00023002"/>
    </source>
</evidence>
<evidence type="ECO:0000256" key="8">
    <source>
        <dbReference type="ARBA" id="ARBA00023014"/>
    </source>
</evidence>
<protein>
    <submittedName>
        <fullName evidence="10">Molybdopterin-dependent oxidoreductase</fullName>
    </submittedName>
</protein>
<evidence type="ECO:0000256" key="7">
    <source>
        <dbReference type="ARBA" id="ARBA00023004"/>
    </source>
</evidence>
<evidence type="ECO:0000313" key="10">
    <source>
        <dbReference type="EMBL" id="MBZ0157714.1"/>
    </source>
</evidence>
<evidence type="ECO:0000256" key="3">
    <source>
        <dbReference type="ARBA" id="ARBA00022505"/>
    </source>
</evidence>
<dbReference type="GO" id="GO:0009061">
    <property type="term" value="P:anaerobic respiration"/>
    <property type="evidence" value="ECO:0007669"/>
    <property type="project" value="TreeGrafter"/>
</dbReference>
<dbReference type="SMART" id="SM00926">
    <property type="entry name" value="Molybdop_Fe4S4"/>
    <property type="match status" value="1"/>
</dbReference>
<comment type="cofactor">
    <cofactor evidence="1">
        <name>Mo-bis(molybdopterin guanine dinucleotide)</name>
        <dbReference type="ChEBI" id="CHEBI:60539"/>
    </cofactor>
</comment>
<dbReference type="SUPFAM" id="SSF53706">
    <property type="entry name" value="Formate dehydrogenase/DMSO reductase, domains 1-3"/>
    <property type="match status" value="1"/>
</dbReference>
<feature type="domain" description="4Fe-4S Mo/W bis-MGD-type" evidence="9">
    <location>
        <begin position="62"/>
        <end position="128"/>
    </location>
</feature>